<dbReference type="InterPro" id="IPR036168">
    <property type="entry name" value="AP2_Mu_C_sf"/>
</dbReference>
<dbReference type="InterPro" id="IPR022775">
    <property type="entry name" value="AP_mu_sigma_su"/>
</dbReference>
<evidence type="ECO:0000256" key="3">
    <source>
        <dbReference type="ARBA" id="ARBA00022927"/>
    </source>
</evidence>
<evidence type="ECO:0000313" key="8">
    <source>
        <dbReference type="Proteomes" id="UP000236319"/>
    </source>
</evidence>
<dbReference type="InterPro" id="IPR011012">
    <property type="entry name" value="Longin-like_dom_sf"/>
</dbReference>
<dbReference type="GO" id="GO:0012505">
    <property type="term" value="C:endomembrane system"/>
    <property type="evidence" value="ECO:0007669"/>
    <property type="project" value="UniProtKB-SubCell"/>
</dbReference>
<feature type="domain" description="MHD" evidence="6">
    <location>
        <begin position="168"/>
        <end position="437"/>
    </location>
</feature>
<evidence type="ECO:0000256" key="2">
    <source>
        <dbReference type="ARBA" id="ARBA00022448"/>
    </source>
</evidence>
<dbReference type="GO" id="GO:0030131">
    <property type="term" value="C:clathrin adaptor complex"/>
    <property type="evidence" value="ECO:0007669"/>
    <property type="project" value="UniProtKB-UniRule"/>
</dbReference>
<dbReference type="InterPro" id="IPR001392">
    <property type="entry name" value="Clathrin_mu"/>
</dbReference>
<name>A0A2H6KBL0_9APIC</name>
<evidence type="ECO:0000256" key="4">
    <source>
        <dbReference type="ARBA" id="ARBA00023136"/>
    </source>
</evidence>
<keyword evidence="3 5" id="KW-0653">Protein transport</keyword>
<dbReference type="EMBL" id="BDSA01000002">
    <property type="protein sequence ID" value="GBE60376.1"/>
    <property type="molecule type" value="Genomic_DNA"/>
</dbReference>
<evidence type="ECO:0000256" key="5">
    <source>
        <dbReference type="PIRNR" id="PIRNR005992"/>
    </source>
</evidence>
<evidence type="ECO:0000313" key="7">
    <source>
        <dbReference type="EMBL" id="GBE60376.1"/>
    </source>
</evidence>
<reference evidence="7 8" key="1">
    <citation type="journal article" date="2017" name="BMC Genomics">
        <title>Whole-genome assembly of Babesia ovata and comparative genomics between closely related pathogens.</title>
        <authorList>
            <person name="Yamagishi J."/>
            <person name="Asada M."/>
            <person name="Hakimi H."/>
            <person name="Tanaka T.Q."/>
            <person name="Sugimoto C."/>
            <person name="Kawazu S."/>
        </authorList>
    </citation>
    <scope>NUCLEOTIDE SEQUENCE [LARGE SCALE GENOMIC DNA]</scope>
    <source>
        <strain evidence="7 8">Miyake</strain>
    </source>
</reference>
<proteinExistence type="inferred from homology"/>
<organism evidence="7 8">
    <name type="scientific">Babesia ovata</name>
    <dbReference type="NCBI Taxonomy" id="189622"/>
    <lineage>
        <taxon>Eukaryota</taxon>
        <taxon>Sar</taxon>
        <taxon>Alveolata</taxon>
        <taxon>Apicomplexa</taxon>
        <taxon>Aconoidasida</taxon>
        <taxon>Piroplasmida</taxon>
        <taxon>Babesiidae</taxon>
        <taxon>Babesia</taxon>
    </lineage>
</organism>
<dbReference type="PROSITE" id="PS00990">
    <property type="entry name" value="CLAT_ADAPTOR_M_1"/>
    <property type="match status" value="1"/>
</dbReference>
<keyword evidence="8" id="KW-1185">Reference proteome</keyword>
<dbReference type="InterPro" id="IPR050431">
    <property type="entry name" value="Adaptor_comp_med_subunit"/>
</dbReference>
<dbReference type="Gene3D" id="3.30.450.60">
    <property type="match status" value="1"/>
</dbReference>
<protein>
    <submittedName>
        <fullName evidence="7">Mu1 adaptin</fullName>
    </submittedName>
</protein>
<dbReference type="Pfam" id="PF01217">
    <property type="entry name" value="Clat_adaptor_s"/>
    <property type="match status" value="1"/>
</dbReference>
<sequence length="439" mass="50179">MGGISGIYILDSKGRMMINRTYKDDVLTNITDSFYNNVLLQEPNAVRPVYHCDGSTFCWILHSDIYFLAAASANYNVTMVLSFLYRFVKVLEGYFKNLVEERIRENFVIIYELLDEMLDNGYPQATEVSILRECIRNRYHQMTIDAVKPPTAMTNAVSWRREGIKHKKNEIFLDVVESLDIVVSASGAVLRSEIRGCLKMKSYLSGMPQLYLGFNDKTVFEMSSGRDLAAFGNAGYNRNPNMKTVEMEDVKFHQCVQLERFESDRTISFIPPDGEFELMTYRLNCHVKPLFWCDVMVNNKSATRIDFTVRAVSQFKSKSIANNVEFHVPVPPDVKNPTFKATIGSGKYVPDLDAIIWTIKEFQGEKEFVLSASFGLPSVSDDNRDAFAKNPVKVSFEIPYFTVSGISIKHLRITESCGYQALPWVRYITQNGDYQIRMS</sequence>
<dbReference type="InterPro" id="IPR018240">
    <property type="entry name" value="Clathrin_mu_CS"/>
</dbReference>
<comment type="subcellular location">
    <subcellularLocation>
        <location evidence="1">Endomembrane system</location>
    </subcellularLocation>
</comment>
<dbReference type="Proteomes" id="UP000236319">
    <property type="component" value="Unassembled WGS sequence"/>
</dbReference>
<dbReference type="PRINTS" id="PR00314">
    <property type="entry name" value="CLATHRINADPT"/>
</dbReference>
<dbReference type="RefSeq" id="XP_028866619.1">
    <property type="nucleotide sequence ID" value="XM_029010786.1"/>
</dbReference>
<dbReference type="FunFam" id="3.30.450.60:FF:000002">
    <property type="entry name" value="AP-2 complex subunit mu, putative"/>
    <property type="match status" value="1"/>
</dbReference>
<dbReference type="GO" id="GO:0006886">
    <property type="term" value="P:intracellular protein transport"/>
    <property type="evidence" value="ECO:0007669"/>
    <property type="project" value="UniProtKB-UniRule"/>
</dbReference>
<dbReference type="SUPFAM" id="SSF49447">
    <property type="entry name" value="Second domain of Mu2 adaptin subunit (ap50) of ap2 adaptor"/>
    <property type="match status" value="1"/>
</dbReference>
<dbReference type="PANTHER" id="PTHR10529">
    <property type="entry name" value="AP COMPLEX SUBUNIT MU"/>
    <property type="match status" value="1"/>
</dbReference>
<dbReference type="PIRSF" id="PIRSF005992">
    <property type="entry name" value="Clathrin_mu"/>
    <property type="match status" value="1"/>
</dbReference>
<dbReference type="PROSITE" id="PS00991">
    <property type="entry name" value="CLAT_ADAPTOR_M_2"/>
    <property type="match status" value="1"/>
</dbReference>
<comment type="caution">
    <text evidence="7">The sequence shown here is derived from an EMBL/GenBank/DDBJ whole genome shotgun (WGS) entry which is preliminary data.</text>
</comment>
<keyword evidence="2 5" id="KW-0813">Transport</keyword>
<dbReference type="VEuPathDB" id="PiroplasmaDB:BOVATA_018690"/>
<gene>
    <name evidence="7" type="ORF">BOVATA_018690</name>
</gene>
<dbReference type="AlphaFoldDB" id="A0A2H6KBL0"/>
<dbReference type="Gene3D" id="2.60.40.1170">
    <property type="entry name" value="Mu homology domain, subdomain B"/>
    <property type="match status" value="2"/>
</dbReference>
<dbReference type="PROSITE" id="PS51072">
    <property type="entry name" value="MHD"/>
    <property type="match status" value="1"/>
</dbReference>
<dbReference type="Pfam" id="PF00928">
    <property type="entry name" value="Adap_comp_sub"/>
    <property type="match status" value="1"/>
</dbReference>
<dbReference type="GeneID" id="39874146"/>
<comment type="similarity">
    <text evidence="5">Belongs to the adaptor complexes medium subunit family.</text>
</comment>
<evidence type="ECO:0000259" key="6">
    <source>
        <dbReference type="PROSITE" id="PS51072"/>
    </source>
</evidence>
<dbReference type="InterPro" id="IPR028565">
    <property type="entry name" value="MHD"/>
</dbReference>
<dbReference type="OrthoDB" id="10259133at2759"/>
<evidence type="ECO:0000256" key="1">
    <source>
        <dbReference type="ARBA" id="ARBA00004308"/>
    </source>
</evidence>
<keyword evidence="4" id="KW-0472">Membrane</keyword>
<dbReference type="GO" id="GO:0016192">
    <property type="term" value="P:vesicle-mediated transport"/>
    <property type="evidence" value="ECO:0007669"/>
    <property type="project" value="InterPro"/>
</dbReference>
<accession>A0A2H6KBL0</accession>
<dbReference type="CDD" id="cd09250">
    <property type="entry name" value="AP-1_Mu1_Cterm"/>
    <property type="match status" value="1"/>
</dbReference>
<dbReference type="SUPFAM" id="SSF64356">
    <property type="entry name" value="SNARE-like"/>
    <property type="match status" value="1"/>
</dbReference>